<dbReference type="AlphaFoldDB" id="A0AAJ6P1F4"/>
<protein>
    <submittedName>
        <fullName evidence="1">Uncharacterized protein</fullName>
    </submittedName>
</protein>
<evidence type="ECO:0000313" key="1">
    <source>
        <dbReference type="EMBL" id="MDP8173654.1"/>
    </source>
</evidence>
<proteinExistence type="predicted"/>
<dbReference type="EMBL" id="JASAYQ010000021">
    <property type="protein sequence ID" value="MDP8173654.1"/>
    <property type="molecule type" value="Genomic_DNA"/>
</dbReference>
<sequence length="68" mass="7875">MTTIYQFNINVDTPVVTTTEFCRRTGMKEPTLKEKIKNGEIPTMPKRGKELILINWALYTKQALSQPF</sequence>
<reference evidence="1" key="1">
    <citation type="journal article" date="2023" name="Front. Microbiol.">
        <title>Phylogeography and host specificity of Pasteurellaceae pathogenic to sea-farmed fish in the north-east Atlantic.</title>
        <authorList>
            <person name="Gulla S."/>
            <person name="Colquhoun D.J."/>
            <person name="Olsen A.B."/>
            <person name="Spilsberg B."/>
            <person name="Lagesen K."/>
            <person name="Aakesson C.P."/>
            <person name="Strom S."/>
            <person name="Manji F."/>
            <person name="Birkbeck T.H."/>
            <person name="Nilsen H.K."/>
        </authorList>
    </citation>
    <scope>NUCLEOTIDE SEQUENCE</scope>
    <source>
        <strain evidence="1">TW16_20</strain>
    </source>
</reference>
<gene>
    <name evidence="1" type="ORF">QJU93_09835</name>
</gene>
<name>A0AAJ6P1F4_9PAST</name>
<evidence type="ECO:0000313" key="2">
    <source>
        <dbReference type="Proteomes" id="UP001236239"/>
    </source>
</evidence>
<accession>A0AAJ6P1F4</accession>
<dbReference type="RefSeq" id="WP_306384666.1">
    <property type="nucleotide sequence ID" value="NZ_JASAYN010000001.1"/>
</dbReference>
<organism evidence="1 2">
    <name type="scientific">Phocoenobacter skyensis</name>
    <dbReference type="NCBI Taxonomy" id="97481"/>
    <lineage>
        <taxon>Bacteria</taxon>
        <taxon>Pseudomonadati</taxon>
        <taxon>Pseudomonadota</taxon>
        <taxon>Gammaproteobacteria</taxon>
        <taxon>Pasteurellales</taxon>
        <taxon>Pasteurellaceae</taxon>
        <taxon>Phocoenobacter</taxon>
    </lineage>
</organism>
<comment type="caution">
    <text evidence="1">The sequence shown here is derived from an EMBL/GenBank/DDBJ whole genome shotgun (WGS) entry which is preliminary data.</text>
</comment>
<dbReference type="Proteomes" id="UP001236239">
    <property type="component" value="Unassembled WGS sequence"/>
</dbReference>